<evidence type="ECO:0000313" key="2">
    <source>
        <dbReference type="Proteomes" id="UP000192769"/>
    </source>
</evidence>
<evidence type="ECO:0000313" key="1">
    <source>
        <dbReference type="EMBL" id="OQP30593.1"/>
    </source>
</evidence>
<dbReference type="OrthoDB" id="6539961at2"/>
<organism evidence="1 2">
    <name type="scientific">Pantoea latae</name>
    <dbReference type="NCBI Taxonomy" id="1964541"/>
    <lineage>
        <taxon>Bacteria</taxon>
        <taxon>Pseudomonadati</taxon>
        <taxon>Pseudomonadota</taxon>
        <taxon>Gammaproteobacteria</taxon>
        <taxon>Enterobacterales</taxon>
        <taxon>Erwiniaceae</taxon>
        <taxon>Pantoea</taxon>
    </lineage>
</organism>
<protein>
    <submittedName>
        <fullName evidence="1">Uncharacterized protein</fullName>
    </submittedName>
</protein>
<name>A0A1V9D9P2_9GAMM</name>
<comment type="caution">
    <text evidence="1">The sequence shown here is derived from an EMBL/GenBank/DDBJ whole genome shotgun (WGS) entry which is preliminary data.</text>
</comment>
<sequence length="103" mass="11931">MFIKKVDIGHYALELRRIAAGYQTGETLPEVKKKVDSVIETLKTTLTSDAQIQVQKWGELADALSFYMKNTADPDWTTVMAYAKRKVNRSKQNAMFRRKRFKD</sequence>
<dbReference type="EMBL" id="MWUE01000033">
    <property type="protein sequence ID" value="OQP30593.1"/>
    <property type="molecule type" value="Genomic_DNA"/>
</dbReference>
<dbReference type="RefSeq" id="WP_081141764.1">
    <property type="nucleotide sequence ID" value="NZ_MWUE01000033.1"/>
</dbReference>
<dbReference type="AlphaFoldDB" id="A0A1V9D9P2"/>
<gene>
    <name evidence="1" type="ORF">B2J69_20345</name>
</gene>
<accession>A0A1V9D9P2</accession>
<proteinExistence type="predicted"/>
<reference evidence="1 2" key="1">
    <citation type="submission" date="2017-02" db="EMBL/GenBank/DDBJ databases">
        <title>Whole genome shotgun sequence of Pantoea agglomerans strain AS1 isolated from a cycad, Zamia floridana in Central Florida, USA.</title>
        <authorList>
            <person name="Lata P."/>
            <person name="Govindarajan S."/>
            <person name="Qi F."/>
            <person name="Li J.-L."/>
            <person name="Maurya S.K."/>
            <person name="Sahoo M.K."/>
        </authorList>
    </citation>
    <scope>NUCLEOTIDE SEQUENCE [LARGE SCALE GENOMIC DNA]</scope>
    <source>
        <strain evidence="1 2">AS1</strain>
    </source>
</reference>
<keyword evidence="2" id="KW-1185">Reference proteome</keyword>
<dbReference type="Proteomes" id="UP000192769">
    <property type="component" value="Unassembled WGS sequence"/>
</dbReference>